<dbReference type="Proteomes" id="UP000477010">
    <property type="component" value="Unassembled WGS sequence"/>
</dbReference>
<gene>
    <name evidence="3" type="ORF">GKD85_10115</name>
    <name evidence="2" type="ORF">GKE10_10395</name>
</gene>
<evidence type="ECO:0000313" key="5">
    <source>
        <dbReference type="Proteomes" id="UP000477010"/>
    </source>
</evidence>
<sequence>MDNNDVVAARRRALQEAIHSGETVMVSPTGQVQLPGESDDPTRPGISVPQGKLA</sequence>
<dbReference type="Proteomes" id="UP000462091">
    <property type="component" value="Unassembled WGS sequence"/>
</dbReference>
<dbReference type="EMBL" id="WKQE01000014">
    <property type="protein sequence ID" value="MSC81167.1"/>
    <property type="molecule type" value="Genomic_DNA"/>
</dbReference>
<accession>A0A6A8KR63</accession>
<proteinExistence type="predicted"/>
<name>A0A6A8KR63_9FIRM</name>
<dbReference type="AlphaFoldDB" id="A0A6A8KR63"/>
<reference evidence="4 5" key="1">
    <citation type="journal article" date="2019" name="Nat. Med.">
        <title>A library of human gut bacterial isolates paired with longitudinal multiomics data enables mechanistic microbiome research.</title>
        <authorList>
            <person name="Poyet M."/>
            <person name="Groussin M."/>
            <person name="Gibbons S.M."/>
            <person name="Avila-Pacheco J."/>
            <person name="Jiang X."/>
            <person name="Kearney S.M."/>
            <person name="Perrotta A.R."/>
            <person name="Berdy B."/>
            <person name="Zhao S."/>
            <person name="Lieberman T.D."/>
            <person name="Swanson P.K."/>
            <person name="Smith M."/>
            <person name="Roesemann S."/>
            <person name="Alexander J.E."/>
            <person name="Rich S.A."/>
            <person name="Livny J."/>
            <person name="Vlamakis H."/>
            <person name="Clish C."/>
            <person name="Bullock K."/>
            <person name="Deik A."/>
            <person name="Scott J."/>
            <person name="Pierce K.A."/>
            <person name="Xavier R.J."/>
            <person name="Alm E.J."/>
        </authorList>
    </citation>
    <scope>NUCLEOTIDE SEQUENCE [LARGE SCALE GENOMIC DNA]</scope>
    <source>
        <strain evidence="2 4">BIOML-B1</strain>
        <strain evidence="3 5">BIOML-B9</strain>
    </source>
</reference>
<protein>
    <submittedName>
        <fullName evidence="3">Uncharacterized protein</fullName>
    </submittedName>
</protein>
<evidence type="ECO:0000313" key="3">
    <source>
        <dbReference type="EMBL" id="MSC81167.1"/>
    </source>
</evidence>
<organism evidence="3 5">
    <name type="scientific">Faecalibacterium prausnitzii</name>
    <dbReference type="NCBI Taxonomy" id="853"/>
    <lineage>
        <taxon>Bacteria</taxon>
        <taxon>Bacillati</taxon>
        <taxon>Bacillota</taxon>
        <taxon>Clostridia</taxon>
        <taxon>Eubacteriales</taxon>
        <taxon>Oscillospiraceae</taxon>
        <taxon>Faecalibacterium</taxon>
    </lineage>
</organism>
<evidence type="ECO:0000313" key="4">
    <source>
        <dbReference type="Proteomes" id="UP000462091"/>
    </source>
</evidence>
<dbReference type="EMBL" id="WKQM01000021">
    <property type="protein sequence ID" value="MSC52307.1"/>
    <property type="molecule type" value="Genomic_DNA"/>
</dbReference>
<evidence type="ECO:0000313" key="2">
    <source>
        <dbReference type="EMBL" id="MSC52307.1"/>
    </source>
</evidence>
<dbReference type="RefSeq" id="WP_005935912.1">
    <property type="nucleotide sequence ID" value="NZ_CABKNH010000006.1"/>
</dbReference>
<feature type="region of interest" description="Disordered" evidence="1">
    <location>
        <begin position="21"/>
        <end position="54"/>
    </location>
</feature>
<dbReference type="GeneID" id="75069741"/>
<evidence type="ECO:0000256" key="1">
    <source>
        <dbReference type="SAM" id="MobiDB-lite"/>
    </source>
</evidence>
<comment type="caution">
    <text evidence="3">The sequence shown here is derived from an EMBL/GenBank/DDBJ whole genome shotgun (WGS) entry which is preliminary data.</text>
</comment>